<keyword evidence="2" id="KW-1133">Transmembrane helix</keyword>
<feature type="region of interest" description="Disordered" evidence="1">
    <location>
        <begin position="1"/>
        <end position="22"/>
    </location>
</feature>
<keyword evidence="2" id="KW-0812">Transmembrane</keyword>
<evidence type="ECO:0000256" key="1">
    <source>
        <dbReference type="SAM" id="MobiDB-lite"/>
    </source>
</evidence>
<organism evidence="3 4">
    <name type="scientific">Zopfia rhizophila CBS 207.26</name>
    <dbReference type="NCBI Taxonomy" id="1314779"/>
    <lineage>
        <taxon>Eukaryota</taxon>
        <taxon>Fungi</taxon>
        <taxon>Dikarya</taxon>
        <taxon>Ascomycota</taxon>
        <taxon>Pezizomycotina</taxon>
        <taxon>Dothideomycetes</taxon>
        <taxon>Dothideomycetes incertae sedis</taxon>
        <taxon>Zopfiaceae</taxon>
        <taxon>Zopfia</taxon>
    </lineage>
</organism>
<dbReference type="OrthoDB" id="3358048at2759"/>
<feature type="transmembrane region" description="Helical" evidence="2">
    <location>
        <begin position="69"/>
        <end position="91"/>
    </location>
</feature>
<dbReference type="EMBL" id="ML994638">
    <property type="protein sequence ID" value="KAF2184421.1"/>
    <property type="molecule type" value="Genomic_DNA"/>
</dbReference>
<dbReference type="Proteomes" id="UP000800200">
    <property type="component" value="Unassembled WGS sequence"/>
</dbReference>
<sequence length="218" mass="24433">MASTRLRQTFRYPTDSDDPVEGIDEEEQEKLISSLSTQDTRSTKLYTQILLALPLMPAVLYIPRLFNTSTFLTSFAAILSLLASAYTLYYIPLPPVAAQTMLDAKSGRSSGKGKAVARDYEGHRANLDISNPSTKTAPFLSPEIEELVKKYITPVNGTICAILALHELSQGREWRKGIMISGGYVPLFIMVVVQWARRELRVVDLGELERLRYRYKGA</sequence>
<evidence type="ECO:0000313" key="3">
    <source>
        <dbReference type="EMBL" id="KAF2184421.1"/>
    </source>
</evidence>
<keyword evidence="2" id="KW-0472">Membrane</keyword>
<name>A0A6A6DXJ6_9PEZI</name>
<accession>A0A6A6DXJ6</accession>
<keyword evidence="4" id="KW-1185">Reference proteome</keyword>
<gene>
    <name evidence="3" type="ORF">K469DRAFT_709159</name>
</gene>
<dbReference type="AlphaFoldDB" id="A0A6A6DXJ6"/>
<feature type="transmembrane region" description="Helical" evidence="2">
    <location>
        <begin position="45"/>
        <end position="63"/>
    </location>
</feature>
<proteinExistence type="predicted"/>
<feature type="transmembrane region" description="Helical" evidence="2">
    <location>
        <begin position="178"/>
        <end position="196"/>
    </location>
</feature>
<evidence type="ECO:0000313" key="4">
    <source>
        <dbReference type="Proteomes" id="UP000800200"/>
    </source>
</evidence>
<evidence type="ECO:0000256" key="2">
    <source>
        <dbReference type="SAM" id="Phobius"/>
    </source>
</evidence>
<reference evidence="3" key="1">
    <citation type="journal article" date="2020" name="Stud. Mycol.">
        <title>101 Dothideomycetes genomes: a test case for predicting lifestyles and emergence of pathogens.</title>
        <authorList>
            <person name="Haridas S."/>
            <person name="Albert R."/>
            <person name="Binder M."/>
            <person name="Bloem J."/>
            <person name="Labutti K."/>
            <person name="Salamov A."/>
            <person name="Andreopoulos B."/>
            <person name="Baker S."/>
            <person name="Barry K."/>
            <person name="Bills G."/>
            <person name="Bluhm B."/>
            <person name="Cannon C."/>
            <person name="Castanera R."/>
            <person name="Culley D."/>
            <person name="Daum C."/>
            <person name="Ezra D."/>
            <person name="Gonzalez J."/>
            <person name="Henrissat B."/>
            <person name="Kuo A."/>
            <person name="Liang C."/>
            <person name="Lipzen A."/>
            <person name="Lutzoni F."/>
            <person name="Magnuson J."/>
            <person name="Mondo S."/>
            <person name="Nolan M."/>
            <person name="Ohm R."/>
            <person name="Pangilinan J."/>
            <person name="Park H.-J."/>
            <person name="Ramirez L."/>
            <person name="Alfaro M."/>
            <person name="Sun H."/>
            <person name="Tritt A."/>
            <person name="Yoshinaga Y."/>
            <person name="Zwiers L.-H."/>
            <person name="Turgeon B."/>
            <person name="Goodwin S."/>
            <person name="Spatafora J."/>
            <person name="Crous P."/>
            <person name="Grigoriev I."/>
        </authorList>
    </citation>
    <scope>NUCLEOTIDE SEQUENCE</scope>
    <source>
        <strain evidence="3">CBS 207.26</strain>
    </source>
</reference>
<protein>
    <submittedName>
        <fullName evidence="3">Uncharacterized protein</fullName>
    </submittedName>
</protein>